<gene>
    <name evidence="2" type="ORF">RM553_10295</name>
</gene>
<dbReference type="InterPro" id="IPR018673">
    <property type="entry name" value="DUF2141"/>
</dbReference>
<evidence type="ECO:0000313" key="3">
    <source>
        <dbReference type="Proteomes" id="UP001262889"/>
    </source>
</evidence>
<protein>
    <submittedName>
        <fullName evidence="2">DUF2141 domain-containing protein</fullName>
    </submittedName>
</protein>
<dbReference type="EMBL" id="JAVRHQ010000011">
    <property type="protein sequence ID" value="MDT0643217.1"/>
    <property type="molecule type" value="Genomic_DNA"/>
</dbReference>
<dbReference type="Proteomes" id="UP001262889">
    <property type="component" value="Unassembled WGS sequence"/>
</dbReference>
<feature type="chain" id="PRO_5047375978" evidence="1">
    <location>
        <begin position="19"/>
        <end position="140"/>
    </location>
</feature>
<comment type="caution">
    <text evidence="2">The sequence shown here is derived from an EMBL/GenBank/DDBJ whole genome shotgun (WGS) entry which is preliminary data.</text>
</comment>
<feature type="signal peptide" evidence="1">
    <location>
        <begin position="1"/>
        <end position="18"/>
    </location>
</feature>
<reference evidence="2 3" key="1">
    <citation type="submission" date="2023-09" db="EMBL/GenBank/DDBJ databases">
        <authorList>
            <person name="Rey-Velasco X."/>
        </authorList>
    </citation>
    <scope>NUCLEOTIDE SEQUENCE [LARGE SCALE GENOMIC DNA]</scope>
    <source>
        <strain evidence="2 3">F363</strain>
    </source>
</reference>
<keyword evidence="1" id="KW-0732">Signal</keyword>
<accession>A0ABU3CA56</accession>
<evidence type="ECO:0000313" key="2">
    <source>
        <dbReference type="EMBL" id="MDT0643217.1"/>
    </source>
</evidence>
<evidence type="ECO:0000256" key="1">
    <source>
        <dbReference type="SAM" id="SignalP"/>
    </source>
</evidence>
<dbReference type="RefSeq" id="WP_311534838.1">
    <property type="nucleotide sequence ID" value="NZ_JAVRHQ010000011.1"/>
</dbReference>
<dbReference type="Pfam" id="PF09912">
    <property type="entry name" value="DUF2141"/>
    <property type="match status" value="1"/>
</dbReference>
<name>A0ABU3CA56_9FLAO</name>
<organism evidence="2 3">
    <name type="scientific">Autumnicola tepida</name>
    <dbReference type="NCBI Taxonomy" id="3075595"/>
    <lineage>
        <taxon>Bacteria</taxon>
        <taxon>Pseudomonadati</taxon>
        <taxon>Bacteroidota</taxon>
        <taxon>Flavobacteriia</taxon>
        <taxon>Flavobacteriales</taxon>
        <taxon>Flavobacteriaceae</taxon>
        <taxon>Autumnicola</taxon>
    </lineage>
</organism>
<proteinExistence type="predicted"/>
<sequence length="140" mass="15761">MKTLAVLAAVLFFNFVTAQEKLEEKGKITVTINNVTSDEGEVLFGIYTEDTFMKGEPNFRALSEIKDGVATANFEGIPEGTYAIIALHDKNGNRRMDFDSSGMPMESYGTSGNSMSYGPPQWQESKFRFNEEYQDIEIRF</sequence>
<keyword evidence="3" id="KW-1185">Reference proteome</keyword>